<feature type="non-terminal residue" evidence="2">
    <location>
        <position position="494"/>
    </location>
</feature>
<evidence type="ECO:0000256" key="1">
    <source>
        <dbReference type="SAM" id="Phobius"/>
    </source>
</evidence>
<keyword evidence="1" id="KW-0812">Transmembrane</keyword>
<feature type="transmembrane region" description="Helical" evidence="1">
    <location>
        <begin position="263"/>
        <end position="280"/>
    </location>
</feature>
<feature type="transmembrane region" description="Helical" evidence="1">
    <location>
        <begin position="420"/>
        <end position="440"/>
    </location>
</feature>
<proteinExistence type="predicted"/>
<dbReference type="Proteomes" id="UP001302059">
    <property type="component" value="Unassembled WGS sequence"/>
</dbReference>
<dbReference type="EMBL" id="JASNGB010000158">
    <property type="protein sequence ID" value="MDL2345172.1"/>
    <property type="molecule type" value="Genomic_DNA"/>
</dbReference>
<feature type="transmembrane region" description="Helical" evidence="1">
    <location>
        <begin position="383"/>
        <end position="408"/>
    </location>
</feature>
<keyword evidence="1" id="KW-1133">Transmembrane helix</keyword>
<evidence type="ECO:0000313" key="2">
    <source>
        <dbReference type="EMBL" id="MDL2345172.1"/>
    </source>
</evidence>
<protein>
    <submittedName>
        <fullName evidence="2">Polymer-forming cytoskeletal protein</fullName>
    </submittedName>
</protein>
<accession>A0ABT7JJD3</accession>
<feature type="transmembrane region" description="Helical" evidence="1">
    <location>
        <begin position="234"/>
        <end position="254"/>
    </location>
</feature>
<feature type="transmembrane region" description="Helical" evidence="1">
    <location>
        <begin position="196"/>
        <end position="214"/>
    </location>
</feature>
<sequence>MRALALVRELALMRELEWADPRNRNRMGTGEHGAWLDLLRREADGELTGAERARVAALSQDPAFGRLRRDLTRAEQLLRGLEPPHPPRSLAPELASEIAWSAHLSAAPLPRPPQPVAAGIAREVAFAARLGTLSPPSPPPRSVAYAVATEVAWSAALRSAPVLPGSLAAAVTARIGADVRGVGSASSPPPRPHNPAPTLLVGGLLVGLTLLGLTEAWPGLAAGADVLQGLVAGLSPLVGLGLGLLLLVSALVVWQPTPAVQRLGTAGFVLSAALTLPPLYQAAQHSGITLGQTRTVQGPVAGNVIVVGGDVQLLAGARVSGEVVTLFGDVQRAPGAQVRGQVHALLGRAPGDATAQQTPPPTGLGLATASAFRPLLGWLNGAAWAPIFLTLTASALGLLFVTGAAPLLARRQRHAPLRTLALGVLALATLIGPALALALSGLLVPGLFAVAAAFLLVATGLSVSAYDAGRVVACRLGLPRPDAVGSLLGLGGVA</sequence>
<name>A0ABT7JJD3_9DEIO</name>
<comment type="caution">
    <text evidence="2">The sequence shown here is derived from an EMBL/GenBank/DDBJ whole genome shotgun (WGS) entry which is preliminary data.</text>
</comment>
<organism evidence="2 3">
    <name type="scientific">Deinococcus rhizophilus</name>
    <dbReference type="NCBI Taxonomy" id="3049544"/>
    <lineage>
        <taxon>Bacteria</taxon>
        <taxon>Thermotogati</taxon>
        <taxon>Deinococcota</taxon>
        <taxon>Deinococci</taxon>
        <taxon>Deinococcales</taxon>
        <taxon>Deinococcaceae</taxon>
        <taxon>Deinococcus</taxon>
    </lineage>
</organism>
<keyword evidence="1" id="KW-0472">Membrane</keyword>
<reference evidence="2 3" key="1">
    <citation type="submission" date="2023-05" db="EMBL/GenBank/DDBJ databases">
        <authorList>
            <person name="Gao F."/>
        </authorList>
    </citation>
    <scope>NUCLEOTIDE SEQUENCE [LARGE SCALE GENOMIC DNA]</scope>
    <source>
        <strain evidence="2 3">MIMF12</strain>
    </source>
</reference>
<gene>
    <name evidence="2" type="ORF">QOL99_13570</name>
</gene>
<dbReference type="RefSeq" id="WP_285524588.1">
    <property type="nucleotide sequence ID" value="NZ_JASNGB010000158.1"/>
</dbReference>
<evidence type="ECO:0000313" key="3">
    <source>
        <dbReference type="Proteomes" id="UP001302059"/>
    </source>
</evidence>
<keyword evidence="3" id="KW-1185">Reference proteome</keyword>
<feature type="transmembrane region" description="Helical" evidence="1">
    <location>
        <begin position="446"/>
        <end position="466"/>
    </location>
</feature>